<evidence type="ECO:0000256" key="1">
    <source>
        <dbReference type="ARBA" id="ARBA00011073"/>
    </source>
</evidence>
<dbReference type="Pfam" id="PF05922">
    <property type="entry name" value="Inhibitor_I9"/>
    <property type="match status" value="1"/>
</dbReference>
<dbReference type="EMBL" id="VOBR01000002">
    <property type="protein sequence ID" value="TWP53628.1"/>
    <property type="molecule type" value="Genomic_DNA"/>
</dbReference>
<feature type="domain" description="Peptidase S8/S53" evidence="8">
    <location>
        <begin position="156"/>
        <end position="384"/>
    </location>
</feature>
<dbReference type="Gene3D" id="3.40.50.200">
    <property type="entry name" value="Peptidase S8/S53 domain"/>
    <property type="match status" value="1"/>
</dbReference>
<protein>
    <submittedName>
        <fullName evidence="10">S8 family serine peptidase</fullName>
    </submittedName>
</protein>
<name>A0A563F1L3_9PSEU</name>
<feature type="chain" id="PRO_5021943182" evidence="7">
    <location>
        <begin position="38"/>
        <end position="649"/>
    </location>
</feature>
<dbReference type="InterPro" id="IPR022398">
    <property type="entry name" value="Peptidase_S8_His-AS"/>
</dbReference>
<dbReference type="InterPro" id="IPR000209">
    <property type="entry name" value="Peptidase_S8/S53_dom"/>
</dbReference>
<dbReference type="InterPro" id="IPR015500">
    <property type="entry name" value="Peptidase_S8_subtilisin-rel"/>
</dbReference>
<accession>A0A563F1L3</accession>
<dbReference type="PROSITE" id="PS00138">
    <property type="entry name" value="SUBTILASE_SER"/>
    <property type="match status" value="1"/>
</dbReference>
<keyword evidence="4 5" id="KW-0720">Serine protease</keyword>
<evidence type="ECO:0000259" key="9">
    <source>
        <dbReference type="Pfam" id="PF05922"/>
    </source>
</evidence>
<organism evidence="10 11">
    <name type="scientific">Lentzea tibetensis</name>
    <dbReference type="NCBI Taxonomy" id="2591470"/>
    <lineage>
        <taxon>Bacteria</taxon>
        <taxon>Bacillati</taxon>
        <taxon>Actinomycetota</taxon>
        <taxon>Actinomycetes</taxon>
        <taxon>Pseudonocardiales</taxon>
        <taxon>Pseudonocardiaceae</taxon>
        <taxon>Lentzea</taxon>
    </lineage>
</organism>
<feature type="signal peptide" evidence="7">
    <location>
        <begin position="1"/>
        <end position="37"/>
    </location>
</feature>
<dbReference type="PRINTS" id="PR00723">
    <property type="entry name" value="SUBTILISIN"/>
</dbReference>
<evidence type="ECO:0000256" key="5">
    <source>
        <dbReference type="PROSITE-ProRule" id="PRU01240"/>
    </source>
</evidence>
<sequence length="649" mass="67720">MRGAFVKTSGRRATRRALVGILVAAATGLSGVATASAADKAVIAAPAGQAIADQYVVVLKNGAAALNATASANALARQYGGKVTATWQHALQGFAIHANAANAKALARDSRVSGVYQDAKVQADAVQVNPPSWGLDRIDQRSRPLDQRYNYTPTGSGVHAYVIDTGIRVTHTTFGGRASWGTNTTGDGINTDCHGHGTHVAGTIGGQEYGVAKATQLVAVKVLNCSGSGSFAGVISGVDWVTANAIRPAVANMSLGGGAFDPLDTAVRNSIASRVTYALASANSNADACGFSPARVAEALTVNATDINDVRAPFSNFGTCTDLFAPGVGIVSSWNASDTATSTLSGTSMAAPHVAGVAALYLQRHPAAPAQRVNDAIVRNATAGVVANPGPGSPNRLLYSLFTRWGPEGDYNGDLTTDLTVWRPWEGNWYVRGISTTQWGVGGDIPVPGDYNGDGVTDLAVWRPSEGNWYVRGISTTQWGVAGDVPVPGDYNGDGVTDLAVWRPSEGNWYVRGISTTQWGVAGDVPVPGDYNGDGVTDLAVWRPSEGNWYVRGISTTQWGVGGDIPVPGDYNGDGATDLTVWRPSEGNWYVRGISTTQWGVAGDVPVPGDFNGDGVTDLAVWRPWEGNWYVRGQFTIQWGIGGDIPLAS</sequence>
<dbReference type="InterPro" id="IPR050131">
    <property type="entry name" value="Peptidase_S8_subtilisin-like"/>
</dbReference>
<dbReference type="PROSITE" id="PS51892">
    <property type="entry name" value="SUBTILASE"/>
    <property type="match status" value="1"/>
</dbReference>
<evidence type="ECO:0000256" key="6">
    <source>
        <dbReference type="RuleBase" id="RU003355"/>
    </source>
</evidence>
<dbReference type="GO" id="GO:0004252">
    <property type="term" value="F:serine-type endopeptidase activity"/>
    <property type="evidence" value="ECO:0007669"/>
    <property type="project" value="UniProtKB-UniRule"/>
</dbReference>
<dbReference type="OrthoDB" id="5478064at2"/>
<evidence type="ECO:0000256" key="2">
    <source>
        <dbReference type="ARBA" id="ARBA00022670"/>
    </source>
</evidence>
<dbReference type="AlphaFoldDB" id="A0A563F1L3"/>
<feature type="active site" description="Charge relay system" evidence="5">
    <location>
        <position position="164"/>
    </location>
</feature>
<dbReference type="GO" id="GO:0006508">
    <property type="term" value="P:proteolysis"/>
    <property type="evidence" value="ECO:0007669"/>
    <property type="project" value="UniProtKB-KW"/>
</dbReference>
<comment type="similarity">
    <text evidence="1 5 6">Belongs to the peptidase S8 family.</text>
</comment>
<dbReference type="InterPro" id="IPR036852">
    <property type="entry name" value="Peptidase_S8/S53_dom_sf"/>
</dbReference>
<keyword evidence="2 5" id="KW-0645">Protease</keyword>
<evidence type="ECO:0000313" key="10">
    <source>
        <dbReference type="EMBL" id="TWP53628.1"/>
    </source>
</evidence>
<dbReference type="CDD" id="cd04077">
    <property type="entry name" value="Peptidases_S8_PCSK9_ProteinaseK_like"/>
    <property type="match status" value="1"/>
</dbReference>
<feature type="domain" description="Inhibitor I9" evidence="9">
    <location>
        <begin position="54"/>
        <end position="123"/>
    </location>
</feature>
<feature type="active site" description="Charge relay system" evidence="5">
    <location>
        <position position="196"/>
    </location>
</feature>
<dbReference type="Gene3D" id="3.30.70.80">
    <property type="entry name" value="Peptidase S8 propeptide/proteinase inhibitor I9"/>
    <property type="match status" value="1"/>
</dbReference>
<evidence type="ECO:0000256" key="3">
    <source>
        <dbReference type="ARBA" id="ARBA00022801"/>
    </source>
</evidence>
<dbReference type="PROSITE" id="PS00137">
    <property type="entry name" value="SUBTILASE_HIS"/>
    <property type="match status" value="1"/>
</dbReference>
<keyword evidence="3 5" id="KW-0378">Hydrolase</keyword>
<dbReference type="InterPro" id="IPR023827">
    <property type="entry name" value="Peptidase_S8_Asp-AS"/>
</dbReference>
<keyword evidence="7" id="KW-0732">Signal</keyword>
<dbReference type="SUPFAM" id="SSF54897">
    <property type="entry name" value="Protease propeptides/inhibitors"/>
    <property type="match status" value="1"/>
</dbReference>
<dbReference type="InterPro" id="IPR028994">
    <property type="entry name" value="Integrin_alpha_N"/>
</dbReference>
<dbReference type="InterPro" id="IPR037045">
    <property type="entry name" value="S8pro/Inhibitor_I9_sf"/>
</dbReference>
<gene>
    <name evidence="10" type="ORF">FKR81_02350</name>
</gene>
<feature type="active site" description="Charge relay system" evidence="5">
    <location>
        <position position="348"/>
    </location>
</feature>
<keyword evidence="11" id="KW-1185">Reference proteome</keyword>
<dbReference type="Pfam" id="PF00082">
    <property type="entry name" value="Peptidase_S8"/>
    <property type="match status" value="1"/>
</dbReference>
<dbReference type="Proteomes" id="UP000316639">
    <property type="component" value="Unassembled WGS sequence"/>
</dbReference>
<reference evidence="10 11" key="1">
    <citation type="submission" date="2019-07" db="EMBL/GenBank/DDBJ databases">
        <title>Lentzea xizangensis sp. nov., isolated from Qinghai-Tibetan Plateau Soils.</title>
        <authorList>
            <person name="Huang J."/>
        </authorList>
    </citation>
    <scope>NUCLEOTIDE SEQUENCE [LARGE SCALE GENOMIC DNA]</scope>
    <source>
        <strain evidence="10 11">FXJ1.1311</strain>
    </source>
</reference>
<dbReference type="PANTHER" id="PTHR43806">
    <property type="entry name" value="PEPTIDASE S8"/>
    <property type="match status" value="1"/>
</dbReference>
<comment type="caution">
    <text evidence="10">The sequence shown here is derived from an EMBL/GenBank/DDBJ whole genome shotgun (WGS) entry which is preliminary data.</text>
</comment>
<evidence type="ECO:0000259" key="8">
    <source>
        <dbReference type="Pfam" id="PF00082"/>
    </source>
</evidence>
<dbReference type="PROSITE" id="PS00136">
    <property type="entry name" value="SUBTILASE_ASP"/>
    <property type="match status" value="1"/>
</dbReference>
<dbReference type="SUPFAM" id="SSF52743">
    <property type="entry name" value="Subtilisin-like"/>
    <property type="match status" value="1"/>
</dbReference>
<dbReference type="InterPro" id="IPR023828">
    <property type="entry name" value="Peptidase_S8_Ser-AS"/>
</dbReference>
<evidence type="ECO:0000256" key="4">
    <source>
        <dbReference type="ARBA" id="ARBA00022825"/>
    </source>
</evidence>
<dbReference type="InterPro" id="IPR034193">
    <property type="entry name" value="PCSK9_ProteinaseK-like"/>
</dbReference>
<evidence type="ECO:0000313" key="11">
    <source>
        <dbReference type="Proteomes" id="UP000316639"/>
    </source>
</evidence>
<dbReference type="InterPro" id="IPR010259">
    <property type="entry name" value="S8pro/Inhibitor_I9"/>
</dbReference>
<dbReference type="SUPFAM" id="SSF69318">
    <property type="entry name" value="Integrin alpha N-terminal domain"/>
    <property type="match status" value="1"/>
</dbReference>
<evidence type="ECO:0000256" key="7">
    <source>
        <dbReference type="SAM" id="SignalP"/>
    </source>
</evidence>
<dbReference type="GO" id="GO:0005615">
    <property type="term" value="C:extracellular space"/>
    <property type="evidence" value="ECO:0007669"/>
    <property type="project" value="TreeGrafter"/>
</dbReference>
<proteinExistence type="inferred from homology"/>
<dbReference type="PANTHER" id="PTHR43806:SF11">
    <property type="entry name" value="CEREVISIN-RELATED"/>
    <property type="match status" value="1"/>
</dbReference>
<dbReference type="FunFam" id="3.40.50.200:FF:000014">
    <property type="entry name" value="Proteinase K"/>
    <property type="match status" value="1"/>
</dbReference>